<sequence>MVSIESVTVDGGRIESTVEYSDDLRPFFDESPFYVEYDVDVSDLPPSILSIPVLAQVCPVAWALGADVRVPVVDRRFLDSLEAVGRALYEMYPFIDGGRVIAERAPAWSERDRGPAGPAESTAATPGESGTADGAGMLFTGGVDSLATYVRHREEEPTLITVQGWVVGVDDTDRWRRMSARTERFAERFGVDAQFVRSNMLEFLDTTMLSAHFHDRHDGGWYSAVGSGLGLLGLCAPLAVATGMGRIYVAASVWQGIEVPPVLDHWDGVAMPWGSHPNIDDEIAWADARGVHDVFELDRQERIGVVADYVRERDSTLPVYSCSASEAAENCDRCEKCLRTAIGLALEGLDPADHGFDIGRHTFQRAVRKFEAGEWLNDEHAPYHWQGFQQRLSPDDDLPMEGSEEFLRWLQDADFEAVAGSPTRDRLVRAAARHTPYPVYATAYPLYGAVQKHLNGG</sequence>
<protein>
    <recommendedName>
        <fullName evidence="4">7-cyano-7-deazaguanine synthase (Queuosine biosynthesis)</fullName>
    </recommendedName>
</protein>
<evidence type="ECO:0008006" key="4">
    <source>
        <dbReference type="Google" id="ProtNLM"/>
    </source>
</evidence>
<evidence type="ECO:0000256" key="1">
    <source>
        <dbReference type="SAM" id="MobiDB-lite"/>
    </source>
</evidence>
<evidence type="ECO:0000313" key="2">
    <source>
        <dbReference type="EMBL" id="MFC7138429.1"/>
    </source>
</evidence>
<name>A0ABD5Y1Z2_9EURY</name>
<evidence type="ECO:0000313" key="3">
    <source>
        <dbReference type="Proteomes" id="UP001596432"/>
    </source>
</evidence>
<gene>
    <name evidence="2" type="ORF">ACFQMA_01080</name>
</gene>
<comment type="caution">
    <text evidence="2">The sequence shown here is derived from an EMBL/GenBank/DDBJ whole genome shotgun (WGS) entry which is preliminary data.</text>
</comment>
<dbReference type="EMBL" id="JBHTAS010000001">
    <property type="protein sequence ID" value="MFC7138429.1"/>
    <property type="molecule type" value="Genomic_DNA"/>
</dbReference>
<dbReference type="Proteomes" id="UP001596432">
    <property type="component" value="Unassembled WGS sequence"/>
</dbReference>
<dbReference type="RefSeq" id="WP_274324056.1">
    <property type="nucleotide sequence ID" value="NZ_CP118158.1"/>
</dbReference>
<organism evidence="2 3">
    <name type="scientific">Halosimplex aquaticum</name>
    <dbReference type="NCBI Taxonomy" id="3026162"/>
    <lineage>
        <taxon>Archaea</taxon>
        <taxon>Methanobacteriati</taxon>
        <taxon>Methanobacteriota</taxon>
        <taxon>Stenosarchaea group</taxon>
        <taxon>Halobacteria</taxon>
        <taxon>Halobacteriales</taxon>
        <taxon>Haloarculaceae</taxon>
        <taxon>Halosimplex</taxon>
    </lineage>
</organism>
<accession>A0ABD5Y1Z2</accession>
<reference evidence="2 3" key="1">
    <citation type="journal article" date="2019" name="Int. J. Syst. Evol. Microbiol.">
        <title>The Global Catalogue of Microorganisms (GCM) 10K type strain sequencing project: providing services to taxonomists for standard genome sequencing and annotation.</title>
        <authorList>
            <consortium name="The Broad Institute Genomics Platform"/>
            <consortium name="The Broad Institute Genome Sequencing Center for Infectious Disease"/>
            <person name="Wu L."/>
            <person name="Ma J."/>
        </authorList>
    </citation>
    <scope>NUCLEOTIDE SEQUENCE [LARGE SCALE GENOMIC DNA]</scope>
    <source>
        <strain evidence="2 3">XZYJT29</strain>
    </source>
</reference>
<feature type="region of interest" description="Disordered" evidence="1">
    <location>
        <begin position="108"/>
        <end position="131"/>
    </location>
</feature>
<dbReference type="AlphaFoldDB" id="A0ABD5Y1Z2"/>
<proteinExistence type="predicted"/>
<keyword evidence="3" id="KW-1185">Reference proteome</keyword>
<dbReference type="GeneID" id="78818666"/>